<proteinExistence type="predicted"/>
<reference evidence="2 3" key="1">
    <citation type="journal article" date="2016" name="Genome Biol. Evol.">
        <title>Comparative Genomic Analyses of the Moraxella catarrhalis Serosensitive and Seroresistant Lineages Demonstrate Their Independent Evolution.</title>
        <authorList>
            <person name="Earl J.P."/>
            <person name="de Vries S.P."/>
            <person name="Ahmed A."/>
            <person name="Powell E."/>
            <person name="Schultz M.P."/>
            <person name="Hermans P.W."/>
            <person name="Hill D.J."/>
            <person name="Zhou Z."/>
            <person name="Constantinidou C.I."/>
            <person name="Hu F.Z."/>
            <person name="Bootsma H.J."/>
            <person name="Ehrlich G.D."/>
        </authorList>
    </citation>
    <scope>NUCLEOTIDE SEQUENCE [LARGE SCALE GENOMIC DNA]</scope>
    <source>
        <strain evidence="2 3">F23</strain>
    </source>
</reference>
<accession>A0AB36DQ42</accession>
<organism evidence="2 3">
    <name type="scientific">Moraxella catarrhalis</name>
    <name type="common">Branhamella catarrhalis</name>
    <dbReference type="NCBI Taxonomy" id="480"/>
    <lineage>
        <taxon>Bacteria</taxon>
        <taxon>Pseudomonadati</taxon>
        <taxon>Pseudomonadota</taxon>
        <taxon>Gammaproteobacteria</taxon>
        <taxon>Moraxellales</taxon>
        <taxon>Moraxellaceae</taxon>
        <taxon>Moraxella</taxon>
    </lineage>
</organism>
<dbReference type="RefSeq" id="WP_064602631.1">
    <property type="nucleotide sequence ID" value="NZ_LXHQ01000020.1"/>
</dbReference>
<protein>
    <recommendedName>
        <fullName evidence="4">PspA/IM30 family protein</fullName>
    </recommendedName>
</protein>
<comment type="caution">
    <text evidence="2">The sequence shown here is derived from an EMBL/GenBank/DDBJ whole genome shotgun (WGS) entry which is preliminary data.</text>
</comment>
<evidence type="ECO:0000313" key="3">
    <source>
        <dbReference type="Proteomes" id="UP000078295"/>
    </source>
</evidence>
<evidence type="ECO:0000313" key="2">
    <source>
        <dbReference type="EMBL" id="OAV26730.1"/>
    </source>
</evidence>
<evidence type="ECO:0008006" key="4">
    <source>
        <dbReference type="Google" id="ProtNLM"/>
    </source>
</evidence>
<sequence>MISLKALLSYAPALLSYAPIVKKGLDVVDNMSERNHKEREHIRNINNAIEERAHEVQRLQLECENKERDRKYALNSAKIAATSNLNIAMVYASLELGKEAWQNWNEIKKIDGKIQCLRLASEDQISKMEIQSRENIAHLNAQSEQNIKQIDIVYQVYVSSLDSHQKANAQLLEMERINSEQVQTIIKNLATPNLDKKTKEMYGDTLQKLLLQQGKIHNDVLETAKKISAIKMEMPNIPSLKIASPIETEMKQVEGLDFNNNGLIENNGV</sequence>
<evidence type="ECO:0000256" key="1">
    <source>
        <dbReference type="SAM" id="Coils"/>
    </source>
</evidence>
<feature type="coiled-coil region" evidence="1">
    <location>
        <begin position="42"/>
        <end position="69"/>
    </location>
</feature>
<dbReference type="Proteomes" id="UP000078295">
    <property type="component" value="Unassembled WGS sequence"/>
</dbReference>
<name>A0AB36DQ42_MORCA</name>
<dbReference type="AlphaFoldDB" id="A0AB36DQ42"/>
<dbReference type="EMBL" id="LXHQ01000020">
    <property type="protein sequence ID" value="OAV26730.1"/>
    <property type="molecule type" value="Genomic_DNA"/>
</dbReference>
<gene>
    <name evidence="2" type="ORF">AO370_0563</name>
</gene>
<keyword evidence="1" id="KW-0175">Coiled coil</keyword>